<keyword evidence="1" id="KW-0812">Transmembrane</keyword>
<gene>
    <name evidence="2" type="ORF">FloV-SA2_00250</name>
</gene>
<evidence type="ECO:0000313" key="2">
    <source>
        <dbReference type="EMBL" id="XDO02069.1"/>
    </source>
</evidence>
<reference evidence="2" key="1">
    <citation type="submission" date="2024-03" db="EMBL/GenBank/DDBJ databases">
        <title>Eukaryotic viruses encode the ribosomal protein eL40.</title>
        <authorList>
            <person name="Thomy J."/>
            <person name="Schvarcz C.R."/>
            <person name="McBeain K.A."/>
            <person name="Edwards K.F."/>
            <person name="Steward G.F."/>
        </authorList>
    </citation>
    <scope>NUCLEOTIDE SEQUENCE</scope>
    <source>
        <strain evidence="2">FloV-SA2</strain>
    </source>
</reference>
<protein>
    <submittedName>
        <fullName evidence="2">Uncharacterized protein</fullName>
    </submittedName>
</protein>
<feature type="transmembrane region" description="Helical" evidence="1">
    <location>
        <begin position="6"/>
        <end position="25"/>
    </location>
</feature>
<evidence type="ECO:0000256" key="1">
    <source>
        <dbReference type="SAM" id="Phobius"/>
    </source>
</evidence>
<dbReference type="EMBL" id="PP542043">
    <property type="protein sequence ID" value="XDO02069.1"/>
    <property type="molecule type" value="Genomic_DNA"/>
</dbReference>
<accession>A0AB39J6Y0</accession>
<proteinExistence type="predicted"/>
<sequence length="75" mass="8727">MEVFNNNFFLAGLVSLLYFVVKYFVNPSKEKKNKKKLFKDSILVLVIVYIILTLKDNYSTQISQPTTIFTGEPQF</sequence>
<organism evidence="2">
    <name type="scientific">Florenciella sp. virus SA2</name>
    <dbReference type="NCBI Taxonomy" id="3240092"/>
    <lineage>
        <taxon>Viruses</taxon>
    </lineage>
</organism>
<name>A0AB39J6Y0_9VIRU</name>
<keyword evidence="1" id="KW-0472">Membrane</keyword>
<keyword evidence="1" id="KW-1133">Transmembrane helix</keyword>